<dbReference type="PANTHER" id="PTHR30294:SF29">
    <property type="entry name" value="MULTIDRUG ABC TRANSPORTER PERMEASE YBHS-RELATED"/>
    <property type="match status" value="1"/>
</dbReference>
<dbReference type="PROSITE" id="PS51012">
    <property type="entry name" value="ABC_TM2"/>
    <property type="match status" value="1"/>
</dbReference>
<feature type="transmembrane region" description="Helical" evidence="8">
    <location>
        <begin position="27"/>
        <end position="45"/>
    </location>
</feature>
<dbReference type="PANTHER" id="PTHR30294">
    <property type="entry name" value="MEMBRANE COMPONENT OF ABC TRANSPORTER YHHJ-RELATED"/>
    <property type="match status" value="1"/>
</dbReference>
<dbReference type="InterPro" id="IPR051449">
    <property type="entry name" value="ABC-2_transporter_component"/>
</dbReference>
<evidence type="ECO:0000256" key="3">
    <source>
        <dbReference type="ARBA" id="ARBA00022448"/>
    </source>
</evidence>
<sequence length="372" mass="41464">MISEDAYRVITIVKKELIQLARDPKTIAMVLMMPIMVTILFGIGYGGEGSGKYPITIVDLDGREGSFKFIEELRDSRLFEIKAIYKSKGQGFSSVYSGTVYACLIIPESFTEDLMVGRATRVELYYDASNPTVAQAIMQAVGVVTQQYQEWAASNFGTFAIQPMFYTVYGPKVEKIESFIPTLMALILQMVPTSLISVSICREREKGTFEQFIMTPIRPFDVIFGKLVAYFIATISDSILSLLTAILIFNVKLRGSLIDMTVVSLVFLLSSLSMGLLISVFSKNQLQAYQASIFTFIPSMLFSGMLVPVEILGPEAGTIASFIPMYYFIKAFRNVALKGWSFLMVTNELIIILAFSAVFLSFSLRSLKMEVT</sequence>
<evidence type="ECO:0000256" key="6">
    <source>
        <dbReference type="ARBA" id="ARBA00022989"/>
    </source>
</evidence>
<evidence type="ECO:0000256" key="1">
    <source>
        <dbReference type="ARBA" id="ARBA00004651"/>
    </source>
</evidence>
<keyword evidence="4" id="KW-1003">Cell membrane</keyword>
<evidence type="ECO:0000256" key="8">
    <source>
        <dbReference type="SAM" id="Phobius"/>
    </source>
</evidence>
<name>A0A3R9PE53_9CREN</name>
<dbReference type="EMBL" id="RCOR01000018">
    <property type="protein sequence ID" value="RSN69537.1"/>
    <property type="molecule type" value="Genomic_DNA"/>
</dbReference>
<dbReference type="GO" id="GO:0140359">
    <property type="term" value="F:ABC-type transporter activity"/>
    <property type="evidence" value="ECO:0007669"/>
    <property type="project" value="InterPro"/>
</dbReference>
<organism evidence="10 11">
    <name type="scientific">Candidatus Korarchaeum cryptofilum</name>
    <dbReference type="NCBI Taxonomy" id="498846"/>
    <lineage>
        <taxon>Archaea</taxon>
        <taxon>Thermoproteota</taxon>
        <taxon>Candidatus Korarchaeia</taxon>
        <taxon>Candidatus Korarchaeales</taxon>
        <taxon>Candidatus Korarchaeaceae</taxon>
        <taxon>Candidatus Korarchaeum</taxon>
    </lineage>
</organism>
<reference evidence="10 11" key="1">
    <citation type="submission" date="2018-10" db="EMBL/GenBank/DDBJ databases">
        <title>Co-occurring genomic capacity for anaerobic methane metabolism and dissimilatory sulfite reduction discovered in the Korarchaeota.</title>
        <authorList>
            <person name="Mckay L.J."/>
            <person name="Dlakic M."/>
            <person name="Fields M.W."/>
            <person name="Delmont T.O."/>
            <person name="Eren A.M."/>
            <person name="Jay Z.J."/>
            <person name="Klingelsmith K.B."/>
            <person name="Rusch D.B."/>
            <person name="Inskeep W.P."/>
        </authorList>
    </citation>
    <scope>NUCLEOTIDE SEQUENCE [LARGE SCALE GENOMIC DNA]</scope>
    <source>
        <strain evidence="10 11">WS</strain>
    </source>
</reference>
<dbReference type="AlphaFoldDB" id="A0A3R9PE53"/>
<feature type="transmembrane region" description="Helical" evidence="8">
    <location>
        <begin position="261"/>
        <end position="281"/>
    </location>
</feature>
<evidence type="ECO:0000256" key="7">
    <source>
        <dbReference type="ARBA" id="ARBA00023136"/>
    </source>
</evidence>
<dbReference type="Pfam" id="PF12698">
    <property type="entry name" value="ABC2_membrane_3"/>
    <property type="match status" value="1"/>
</dbReference>
<feature type="transmembrane region" description="Helical" evidence="8">
    <location>
        <begin position="222"/>
        <end position="249"/>
    </location>
</feature>
<evidence type="ECO:0000256" key="4">
    <source>
        <dbReference type="ARBA" id="ARBA00022475"/>
    </source>
</evidence>
<gene>
    <name evidence="10" type="ORF">D9Q81_02730</name>
</gene>
<dbReference type="Proteomes" id="UP000278149">
    <property type="component" value="Unassembled WGS sequence"/>
</dbReference>
<keyword evidence="3" id="KW-0813">Transport</keyword>
<dbReference type="GeneID" id="6094417"/>
<dbReference type="InterPro" id="IPR013525">
    <property type="entry name" value="ABC2_TM"/>
</dbReference>
<evidence type="ECO:0000256" key="2">
    <source>
        <dbReference type="ARBA" id="ARBA00007783"/>
    </source>
</evidence>
<keyword evidence="5 8" id="KW-0812">Transmembrane</keyword>
<feature type="domain" description="ABC transmembrane type-2" evidence="9">
    <location>
        <begin position="141"/>
        <end position="370"/>
    </location>
</feature>
<dbReference type="OMA" id="CAMMTSI"/>
<keyword evidence="7 8" id="KW-0472">Membrane</keyword>
<feature type="transmembrane region" description="Helical" evidence="8">
    <location>
        <begin position="288"/>
        <end position="305"/>
    </location>
</feature>
<evidence type="ECO:0000256" key="5">
    <source>
        <dbReference type="ARBA" id="ARBA00022692"/>
    </source>
</evidence>
<keyword evidence="6 8" id="KW-1133">Transmembrane helix</keyword>
<dbReference type="Gene3D" id="3.40.1710.10">
    <property type="entry name" value="abc type-2 transporter like domain"/>
    <property type="match status" value="1"/>
</dbReference>
<proteinExistence type="inferred from homology"/>
<comment type="similarity">
    <text evidence="2">Belongs to the ABC-2 integral membrane protein family.</text>
</comment>
<dbReference type="RefSeq" id="WP_012309783.1">
    <property type="nucleotide sequence ID" value="NZ_RCOR01000018.1"/>
</dbReference>
<feature type="transmembrane region" description="Helical" evidence="8">
    <location>
        <begin position="179"/>
        <end position="201"/>
    </location>
</feature>
<dbReference type="InterPro" id="IPR047817">
    <property type="entry name" value="ABC2_TM_bact-type"/>
</dbReference>
<feature type="transmembrane region" description="Helical" evidence="8">
    <location>
        <begin position="341"/>
        <end position="362"/>
    </location>
</feature>
<protein>
    <submittedName>
        <fullName evidence="10">ABC transporter permease</fullName>
    </submittedName>
</protein>
<dbReference type="GO" id="GO:0005886">
    <property type="term" value="C:plasma membrane"/>
    <property type="evidence" value="ECO:0007669"/>
    <property type="project" value="UniProtKB-SubCell"/>
</dbReference>
<comment type="subcellular location">
    <subcellularLocation>
        <location evidence="1">Cell membrane</location>
        <topology evidence="1">Multi-pass membrane protein</topology>
    </subcellularLocation>
</comment>
<accession>A0A3R9PE53</accession>
<comment type="caution">
    <text evidence="10">The sequence shown here is derived from an EMBL/GenBank/DDBJ whole genome shotgun (WGS) entry which is preliminary data.</text>
</comment>
<evidence type="ECO:0000259" key="9">
    <source>
        <dbReference type="PROSITE" id="PS51012"/>
    </source>
</evidence>
<evidence type="ECO:0000313" key="10">
    <source>
        <dbReference type="EMBL" id="RSN69537.1"/>
    </source>
</evidence>
<evidence type="ECO:0000313" key="11">
    <source>
        <dbReference type="Proteomes" id="UP000278149"/>
    </source>
</evidence>